<sequence>MVKFWLAISKDEQLERFQAREAEPHKRFKITEEDWRNREKWDDYARAVCDMVDRTSTEIAPWTLVEADNKYFARIKILRTLCQALESALGA</sequence>
<dbReference type="Pfam" id="PF03976">
    <property type="entry name" value="PPK2"/>
    <property type="match status" value="1"/>
</dbReference>
<proteinExistence type="predicted"/>
<keyword evidence="2" id="KW-0808">Transferase</keyword>
<evidence type="ECO:0000259" key="1">
    <source>
        <dbReference type="Pfam" id="PF03976"/>
    </source>
</evidence>
<evidence type="ECO:0000313" key="2">
    <source>
        <dbReference type="EMBL" id="MPN30395.1"/>
    </source>
</evidence>
<dbReference type="EMBL" id="VSSQ01081494">
    <property type="protein sequence ID" value="MPN30395.1"/>
    <property type="molecule type" value="Genomic_DNA"/>
</dbReference>
<reference evidence="2" key="1">
    <citation type="submission" date="2019-08" db="EMBL/GenBank/DDBJ databases">
        <authorList>
            <person name="Kucharzyk K."/>
            <person name="Murdoch R.W."/>
            <person name="Higgins S."/>
            <person name="Loffler F."/>
        </authorList>
    </citation>
    <scope>NUCLEOTIDE SEQUENCE</scope>
</reference>
<dbReference type="SUPFAM" id="SSF52540">
    <property type="entry name" value="P-loop containing nucleoside triphosphate hydrolases"/>
    <property type="match status" value="1"/>
</dbReference>
<comment type="caution">
    <text evidence="2">The sequence shown here is derived from an EMBL/GenBank/DDBJ whole genome shotgun (WGS) entry which is preliminary data.</text>
</comment>
<dbReference type="InterPro" id="IPR022488">
    <property type="entry name" value="PPK2-related"/>
</dbReference>
<dbReference type="PANTHER" id="PTHR34383:SF3">
    <property type="entry name" value="POLYPHOSPHATE:AMP PHOSPHOTRANSFERASE"/>
    <property type="match status" value="1"/>
</dbReference>
<protein>
    <submittedName>
        <fullName evidence="2">Polyphosphate:AMP phosphotransferase</fullName>
        <ecNumber evidence="2">2.7.4.-</ecNumber>
    </submittedName>
</protein>
<dbReference type="InterPro" id="IPR027417">
    <property type="entry name" value="P-loop_NTPase"/>
</dbReference>
<dbReference type="EC" id="2.7.4.-" evidence="2"/>
<organism evidence="2">
    <name type="scientific">bioreactor metagenome</name>
    <dbReference type="NCBI Taxonomy" id="1076179"/>
    <lineage>
        <taxon>unclassified sequences</taxon>
        <taxon>metagenomes</taxon>
        <taxon>ecological metagenomes</taxon>
    </lineage>
</organism>
<gene>
    <name evidence="2" type="ORF">SDC9_177866</name>
</gene>
<feature type="domain" description="Polyphosphate kinase-2-related" evidence="1">
    <location>
        <begin position="1"/>
        <end position="87"/>
    </location>
</feature>
<dbReference type="AlphaFoldDB" id="A0A645GUE3"/>
<dbReference type="Gene3D" id="3.40.50.300">
    <property type="entry name" value="P-loop containing nucleotide triphosphate hydrolases"/>
    <property type="match status" value="1"/>
</dbReference>
<name>A0A645GUE3_9ZZZZ</name>
<accession>A0A645GUE3</accession>
<dbReference type="PANTHER" id="PTHR34383">
    <property type="entry name" value="POLYPHOSPHATE:AMP PHOSPHOTRANSFERASE-RELATED"/>
    <property type="match status" value="1"/>
</dbReference>
<dbReference type="GO" id="GO:0016740">
    <property type="term" value="F:transferase activity"/>
    <property type="evidence" value="ECO:0007669"/>
    <property type="project" value="UniProtKB-KW"/>
</dbReference>